<dbReference type="Pfam" id="PF00723">
    <property type="entry name" value="Glyco_hydro_15"/>
    <property type="match status" value="1"/>
</dbReference>
<dbReference type="InterPro" id="IPR045582">
    <property type="entry name" value="Trehalase-like_N"/>
</dbReference>
<protein>
    <submittedName>
        <fullName evidence="4">Glycoside hydrolase</fullName>
    </submittedName>
</protein>
<evidence type="ECO:0000259" key="3">
    <source>
        <dbReference type="Pfam" id="PF19291"/>
    </source>
</evidence>
<evidence type="ECO:0000313" key="5">
    <source>
        <dbReference type="Proteomes" id="UP000024332"/>
    </source>
</evidence>
<dbReference type="RefSeq" id="WP_048098823.1">
    <property type="nucleotide sequence ID" value="NZ_JFZT01000017.1"/>
</dbReference>
<reference evidence="4 5" key="1">
    <citation type="submission" date="2014-03" db="EMBL/GenBank/DDBJ databases">
        <title>Draft genome sequence of the novel thermoacidophilic archaea Acidianus copahuensis ALE1 strain, isolated from Copahue volcanic area in Neuquen Argentina.</title>
        <authorList>
            <person name="Urbieta M.S."/>
            <person name="Rascovan N."/>
            <person name="Castro C."/>
            <person name="Revale S."/>
            <person name="Giaveno M.A."/>
            <person name="Vazquez M.P."/>
            <person name="Donati E.R."/>
        </authorList>
    </citation>
    <scope>NUCLEOTIDE SEQUENCE [LARGE SCALE GENOMIC DNA]</scope>
    <source>
        <strain evidence="4 5">ALE1</strain>
    </source>
</reference>
<dbReference type="Pfam" id="PF19291">
    <property type="entry name" value="TREH_N"/>
    <property type="match status" value="1"/>
</dbReference>
<dbReference type="EMBL" id="JFZT01000017">
    <property type="protein sequence ID" value="EZQ11094.1"/>
    <property type="molecule type" value="Genomic_DNA"/>
</dbReference>
<dbReference type="InterPro" id="IPR011613">
    <property type="entry name" value="GH15-like"/>
</dbReference>
<dbReference type="GO" id="GO:0004553">
    <property type="term" value="F:hydrolase activity, hydrolyzing O-glycosyl compounds"/>
    <property type="evidence" value="ECO:0007669"/>
    <property type="project" value="UniProtKB-ARBA"/>
</dbReference>
<dbReference type="InterPro" id="IPR008928">
    <property type="entry name" value="6-hairpin_glycosidase_sf"/>
</dbReference>
<keyword evidence="4" id="KW-0378">Hydrolase</keyword>
<feature type="domain" description="Trehalase-like N-terminal" evidence="3">
    <location>
        <begin position="3"/>
        <end position="139"/>
    </location>
</feature>
<comment type="caution">
    <text evidence="4">The sequence shown here is derived from an EMBL/GenBank/DDBJ whole genome shotgun (WGS) entry which is preliminary data.</text>
</comment>
<name>A0A031LUG9_9CREN</name>
<accession>A0A031LUG9</accession>
<dbReference type="InterPro" id="IPR012341">
    <property type="entry name" value="6hp_glycosidase-like_sf"/>
</dbReference>
<evidence type="ECO:0000313" key="4">
    <source>
        <dbReference type="EMBL" id="EZQ11094.1"/>
    </source>
</evidence>
<keyword evidence="5" id="KW-1185">Reference proteome</keyword>
<organism evidence="4 5">
    <name type="scientific">Candidatus Acidianus copahuensis</name>
    <dbReference type="NCBI Taxonomy" id="1160895"/>
    <lineage>
        <taxon>Archaea</taxon>
        <taxon>Thermoproteota</taxon>
        <taxon>Thermoprotei</taxon>
        <taxon>Sulfolobales</taxon>
        <taxon>Sulfolobaceae</taxon>
        <taxon>Acidianus</taxon>
    </lineage>
</organism>
<dbReference type="NCBIfam" id="NF041084">
    <property type="entry name" value="trehalase_H1_Arch"/>
    <property type="match status" value="1"/>
</dbReference>
<dbReference type="Proteomes" id="UP000024332">
    <property type="component" value="Unassembled WGS sequence"/>
</dbReference>
<dbReference type="STRING" id="1160895.CM19_02540"/>
<dbReference type="AlphaFoldDB" id="A0A031LUG9"/>
<evidence type="ECO:0000256" key="1">
    <source>
        <dbReference type="ARBA" id="ARBA00006188"/>
    </source>
</evidence>
<dbReference type="OrthoDB" id="36362at2157"/>
<gene>
    <name evidence="4" type="ORF">CM19_02540</name>
</gene>
<dbReference type="InterPro" id="IPR053494">
    <property type="entry name" value="GH15_Enzymes"/>
</dbReference>
<sequence length="573" mass="65682">MLAFLSNGITSTIIDKGSIVWMPLPRFDSPSVFSRLLDDNYGGEFSILPIEDDWEVKISYISSNVLKTEFSKNGKRSVIIDVMPLGEAGIIRHISSDDKLRLKLDPVFDYGLRRGIIEEKKEGIKINDPGKTDCIALFSNLKLNRTSPDTWIVDKGKGFIYMVYSADTKFGPFHKPFRRSVNKSFKLSVKFWKQTVIKKKNRISDPTLRQLYDTSLTVLLASIYQPTGAPIAAPTTSLPEVIGGKRNWDYRFAWIRDSSIISEGLLYADYIVEARRILGFLLGLINFTSKPFLHPLYTVDGGNPPPEREITWLNGFKGSRPVRIGNAAAEQVQLDVEGIFINAIYEYFRRTKDKKFINSHWEKLEHIADWESKNWRMRDSGIWEERGVKRHYTHSKVMMWVALDKIGKMAIEIGKEDRWSDAKEQIKSWIMENCVNSGFTRYAGTDEVDASLLTLPLYGFVKAKDETFLQTLKKIENDLYVSGYVKRYRTDFMGEAMHPFTLASAWLARTYIRLGKIEKAELLLKNLYISPLGLIGEHVNIERKEFTGNFPQMFTHAQVLVALEEMMSSAHTD</sequence>
<dbReference type="PANTHER" id="PTHR31616">
    <property type="entry name" value="TREHALASE"/>
    <property type="match status" value="1"/>
</dbReference>
<dbReference type="Gene3D" id="1.50.10.10">
    <property type="match status" value="1"/>
</dbReference>
<feature type="domain" description="GH15-like" evidence="2">
    <location>
        <begin position="210"/>
        <end position="516"/>
    </location>
</feature>
<dbReference type="GO" id="GO:0005975">
    <property type="term" value="P:carbohydrate metabolic process"/>
    <property type="evidence" value="ECO:0007669"/>
    <property type="project" value="InterPro"/>
</dbReference>
<evidence type="ECO:0000259" key="2">
    <source>
        <dbReference type="Pfam" id="PF00723"/>
    </source>
</evidence>
<comment type="similarity">
    <text evidence="1">Belongs to the glycosyl hydrolase 15 family.</text>
</comment>
<proteinExistence type="inferred from homology"/>
<dbReference type="PANTHER" id="PTHR31616:SF0">
    <property type="entry name" value="GLUCAN 1,4-ALPHA-GLUCOSIDASE"/>
    <property type="match status" value="1"/>
</dbReference>
<dbReference type="SUPFAM" id="SSF48208">
    <property type="entry name" value="Six-hairpin glycosidases"/>
    <property type="match status" value="1"/>
</dbReference>